<organism evidence="2 3">
    <name type="scientific">Abeliophyllum distichum</name>
    <dbReference type="NCBI Taxonomy" id="126358"/>
    <lineage>
        <taxon>Eukaryota</taxon>
        <taxon>Viridiplantae</taxon>
        <taxon>Streptophyta</taxon>
        <taxon>Embryophyta</taxon>
        <taxon>Tracheophyta</taxon>
        <taxon>Spermatophyta</taxon>
        <taxon>Magnoliopsida</taxon>
        <taxon>eudicotyledons</taxon>
        <taxon>Gunneridae</taxon>
        <taxon>Pentapetalae</taxon>
        <taxon>asterids</taxon>
        <taxon>lamiids</taxon>
        <taxon>Lamiales</taxon>
        <taxon>Oleaceae</taxon>
        <taxon>Forsythieae</taxon>
        <taxon>Abeliophyllum</taxon>
    </lineage>
</organism>
<protein>
    <submittedName>
        <fullName evidence="2">Uncharacterized protein</fullName>
    </submittedName>
</protein>
<comment type="caution">
    <text evidence="2">The sequence shown here is derived from an EMBL/GenBank/DDBJ whole genome shotgun (WGS) entry which is preliminary data.</text>
</comment>
<dbReference type="Proteomes" id="UP001604336">
    <property type="component" value="Unassembled WGS sequence"/>
</dbReference>
<dbReference type="EMBL" id="JBFOLK010000006">
    <property type="protein sequence ID" value="KAL2504005.1"/>
    <property type="molecule type" value="Genomic_DNA"/>
</dbReference>
<evidence type="ECO:0000313" key="2">
    <source>
        <dbReference type="EMBL" id="KAL2504005.1"/>
    </source>
</evidence>
<sequence>MPGGNQFIHGNDEEEDDQMTDIEEEIDLEAEQRIRRVSYNNLLRHIYQEGNLVVGLLGEPSGRSFNYYVLYGMPTRKKRVSRAEKYGSPPEIVLPPTGWEEP</sequence>
<name>A0ABD1STJ8_9LAMI</name>
<feature type="region of interest" description="Disordered" evidence="1">
    <location>
        <begin position="80"/>
        <end position="102"/>
    </location>
</feature>
<accession>A0ABD1STJ8</accession>
<keyword evidence="3" id="KW-1185">Reference proteome</keyword>
<dbReference type="AlphaFoldDB" id="A0ABD1STJ8"/>
<evidence type="ECO:0000313" key="3">
    <source>
        <dbReference type="Proteomes" id="UP001604336"/>
    </source>
</evidence>
<evidence type="ECO:0000256" key="1">
    <source>
        <dbReference type="SAM" id="MobiDB-lite"/>
    </source>
</evidence>
<gene>
    <name evidence="2" type="ORF">Adt_19626</name>
</gene>
<feature type="compositionally biased region" description="Acidic residues" evidence="1">
    <location>
        <begin position="12"/>
        <end position="22"/>
    </location>
</feature>
<reference evidence="3" key="1">
    <citation type="submission" date="2024-07" db="EMBL/GenBank/DDBJ databases">
        <title>Two chromosome-level genome assemblies of Korean endemic species Abeliophyllum distichum and Forsythia ovata (Oleaceae).</title>
        <authorList>
            <person name="Jang H."/>
        </authorList>
    </citation>
    <scope>NUCLEOTIDE SEQUENCE [LARGE SCALE GENOMIC DNA]</scope>
</reference>
<feature type="region of interest" description="Disordered" evidence="1">
    <location>
        <begin position="1"/>
        <end position="22"/>
    </location>
</feature>
<proteinExistence type="predicted"/>